<evidence type="ECO:0000256" key="1">
    <source>
        <dbReference type="SAM" id="Coils"/>
    </source>
</evidence>
<evidence type="ECO:0000313" key="3">
    <source>
        <dbReference type="Proteomes" id="UP001291623"/>
    </source>
</evidence>
<comment type="caution">
    <text evidence="2">The sequence shown here is derived from an EMBL/GenBank/DDBJ whole genome shotgun (WGS) entry which is preliminary data.</text>
</comment>
<feature type="coiled-coil region" evidence="1">
    <location>
        <begin position="76"/>
        <end position="103"/>
    </location>
</feature>
<evidence type="ECO:0000313" key="2">
    <source>
        <dbReference type="EMBL" id="KAK4349765.1"/>
    </source>
</evidence>
<dbReference type="AlphaFoldDB" id="A0AAE1V6V1"/>
<sequence>MFQVSPPCKSVLETSGLVEEAQNSETSAEDATWLYHIHNLRAHISRCHNALRSVGKAANRSAVHGTKLPIPDVVDKEQVEVEISQVREVKDKKRRELENAIDSQLKNWNVIRFSN</sequence>
<protein>
    <submittedName>
        <fullName evidence="2">Uncharacterized protein</fullName>
    </submittedName>
</protein>
<keyword evidence="3" id="KW-1185">Reference proteome</keyword>
<keyword evidence="1" id="KW-0175">Coiled coil</keyword>
<gene>
    <name evidence="2" type="ORF">RND71_029078</name>
</gene>
<reference evidence="2" key="1">
    <citation type="submission" date="2023-12" db="EMBL/GenBank/DDBJ databases">
        <title>Genome assembly of Anisodus tanguticus.</title>
        <authorList>
            <person name="Wang Y.-J."/>
        </authorList>
    </citation>
    <scope>NUCLEOTIDE SEQUENCE</scope>
    <source>
        <strain evidence="2">KB-2021</strain>
        <tissue evidence="2">Leaf</tissue>
    </source>
</reference>
<dbReference type="Proteomes" id="UP001291623">
    <property type="component" value="Unassembled WGS sequence"/>
</dbReference>
<accession>A0AAE1V6V1</accession>
<proteinExistence type="predicted"/>
<organism evidence="2 3">
    <name type="scientific">Anisodus tanguticus</name>
    <dbReference type="NCBI Taxonomy" id="243964"/>
    <lineage>
        <taxon>Eukaryota</taxon>
        <taxon>Viridiplantae</taxon>
        <taxon>Streptophyta</taxon>
        <taxon>Embryophyta</taxon>
        <taxon>Tracheophyta</taxon>
        <taxon>Spermatophyta</taxon>
        <taxon>Magnoliopsida</taxon>
        <taxon>eudicotyledons</taxon>
        <taxon>Gunneridae</taxon>
        <taxon>Pentapetalae</taxon>
        <taxon>asterids</taxon>
        <taxon>lamiids</taxon>
        <taxon>Solanales</taxon>
        <taxon>Solanaceae</taxon>
        <taxon>Solanoideae</taxon>
        <taxon>Hyoscyameae</taxon>
        <taxon>Anisodus</taxon>
    </lineage>
</organism>
<name>A0AAE1V6V1_9SOLA</name>
<dbReference type="EMBL" id="JAVYJV010000016">
    <property type="protein sequence ID" value="KAK4349765.1"/>
    <property type="molecule type" value="Genomic_DNA"/>
</dbReference>